<proteinExistence type="predicted"/>
<accession>A0A9P9BIN5</accession>
<feature type="region of interest" description="Disordered" evidence="1">
    <location>
        <begin position="1"/>
        <end position="55"/>
    </location>
</feature>
<evidence type="ECO:0000313" key="4">
    <source>
        <dbReference type="Proteomes" id="UP000756346"/>
    </source>
</evidence>
<keyword evidence="4" id="KW-1185">Reference proteome</keyword>
<dbReference type="RefSeq" id="XP_046004738.1">
    <property type="nucleotide sequence ID" value="XM_046157492.1"/>
</dbReference>
<feature type="domain" description="F-box" evidence="2">
    <location>
        <begin position="234"/>
        <end position="270"/>
    </location>
</feature>
<reference evidence="3" key="1">
    <citation type="journal article" date="2021" name="Nat. Commun.">
        <title>Genetic determinants of endophytism in the Arabidopsis root mycobiome.</title>
        <authorList>
            <person name="Mesny F."/>
            <person name="Miyauchi S."/>
            <person name="Thiergart T."/>
            <person name="Pickel B."/>
            <person name="Atanasova L."/>
            <person name="Karlsson M."/>
            <person name="Huettel B."/>
            <person name="Barry K.W."/>
            <person name="Haridas S."/>
            <person name="Chen C."/>
            <person name="Bauer D."/>
            <person name="Andreopoulos W."/>
            <person name="Pangilinan J."/>
            <person name="LaButti K."/>
            <person name="Riley R."/>
            <person name="Lipzen A."/>
            <person name="Clum A."/>
            <person name="Drula E."/>
            <person name="Henrissat B."/>
            <person name="Kohler A."/>
            <person name="Grigoriev I.V."/>
            <person name="Martin F.M."/>
            <person name="Hacquard S."/>
        </authorList>
    </citation>
    <scope>NUCLEOTIDE SEQUENCE</scope>
    <source>
        <strain evidence="3">MPI-CAGE-CH-0230</strain>
    </source>
</reference>
<comment type="caution">
    <text evidence="3">The sequence shown here is derived from an EMBL/GenBank/DDBJ whole genome shotgun (WGS) entry which is preliminary data.</text>
</comment>
<evidence type="ECO:0000259" key="2">
    <source>
        <dbReference type="Pfam" id="PF00646"/>
    </source>
</evidence>
<gene>
    <name evidence="3" type="ORF">B0I36DRAFT_355881</name>
</gene>
<dbReference type="Pfam" id="PF00646">
    <property type="entry name" value="F-box"/>
    <property type="match status" value="1"/>
</dbReference>
<dbReference type="EMBL" id="JAGTJQ010000014">
    <property type="protein sequence ID" value="KAH7012473.1"/>
    <property type="molecule type" value="Genomic_DNA"/>
</dbReference>
<dbReference type="CDD" id="cd09917">
    <property type="entry name" value="F-box_SF"/>
    <property type="match status" value="1"/>
</dbReference>
<protein>
    <recommendedName>
        <fullName evidence="2">F-box domain-containing protein</fullName>
    </recommendedName>
</protein>
<dbReference type="AlphaFoldDB" id="A0A9P9BIN5"/>
<organism evidence="3 4">
    <name type="scientific">Microdochium trichocladiopsis</name>
    <dbReference type="NCBI Taxonomy" id="1682393"/>
    <lineage>
        <taxon>Eukaryota</taxon>
        <taxon>Fungi</taxon>
        <taxon>Dikarya</taxon>
        <taxon>Ascomycota</taxon>
        <taxon>Pezizomycotina</taxon>
        <taxon>Sordariomycetes</taxon>
        <taxon>Xylariomycetidae</taxon>
        <taxon>Xylariales</taxon>
        <taxon>Microdochiaceae</taxon>
        <taxon>Microdochium</taxon>
    </lineage>
</organism>
<evidence type="ECO:0000313" key="3">
    <source>
        <dbReference type="EMBL" id="KAH7012473.1"/>
    </source>
</evidence>
<feature type="compositionally biased region" description="Basic and acidic residues" evidence="1">
    <location>
        <begin position="43"/>
        <end position="55"/>
    </location>
</feature>
<dbReference type="InterPro" id="IPR001810">
    <property type="entry name" value="F-box_dom"/>
</dbReference>
<name>A0A9P9BIN5_9PEZI</name>
<dbReference type="SUPFAM" id="SSF81383">
    <property type="entry name" value="F-box domain"/>
    <property type="match status" value="1"/>
</dbReference>
<dbReference type="Proteomes" id="UP000756346">
    <property type="component" value="Unassembled WGS sequence"/>
</dbReference>
<dbReference type="OrthoDB" id="3772494at2759"/>
<sequence>MSHVDAARSVVQSIRSDASHKVSRGRLATSGSPVPAVRFNHTPPDRDSTAPTKEDGWFASERRKLVRNAQKVAEDFKSNVFLIGRRNGRLYLYTSEPRNVEWPPGPQDIVGSKRNTSSMEQKANASRPDKLPCLPRDCWFALMLLKGEYLDVHVGCNTLAQHISSITPGSILAGIFQQGGLCFFWQRGGPKFRHDPALWIEFMKQLGEASLATSTAQPQGSIHQPALSDAPPQKLPPELWIVVICHLDNASDLLRSSLVSRAFYAYIDTICEKWVCEAYPFLKPYRSQAIPWRVVWALISTPDYDSLEDGSMPLCADSLPEAESEAGKPPKVSISPTPAGFAQSLASARSVLRHVTARSEGLPSLVLMPHASRHCPVLALVPIPYPVDKVASMCPYKQVKYRCLHSRYLVVDWCQEYAKTEVKCHPVVYYIAKRVWRDGGLDHLHKRGDPLAPNFVPECDFVGDRRWMSFFIETQDGPIFRELSMHILVRQVLVREGDPSSWPYTIKEGPEAGQVRKHDMPNWACVSVGSARKAVYKHLIQNAAYWAKHRSFHTEELYRWRFQLVEDAELSPSPGGSDLVLPIVLASRILYAAFMEEHDIRHGQQHPELVQERGGAAQPRYSLPGEVEHVRKSMESAIRIFKEAIKQHKITLEAVFQAATPEGRAYLGKCEALPNDARYELGRPREIWLSA</sequence>
<dbReference type="GeneID" id="70187038"/>
<dbReference type="InterPro" id="IPR036047">
    <property type="entry name" value="F-box-like_dom_sf"/>
</dbReference>
<evidence type="ECO:0000256" key="1">
    <source>
        <dbReference type="SAM" id="MobiDB-lite"/>
    </source>
</evidence>